<feature type="domain" description="GGDEF" evidence="3">
    <location>
        <begin position="58"/>
        <end position="191"/>
    </location>
</feature>
<feature type="domain" description="EAL" evidence="2">
    <location>
        <begin position="200"/>
        <end position="444"/>
    </location>
</feature>
<evidence type="ECO:0000259" key="2">
    <source>
        <dbReference type="PROSITE" id="PS50883"/>
    </source>
</evidence>
<accession>A0A4R4DB45</accession>
<dbReference type="InterPro" id="IPR035919">
    <property type="entry name" value="EAL_sf"/>
</dbReference>
<dbReference type="CDD" id="cd01948">
    <property type="entry name" value="EAL"/>
    <property type="match status" value="1"/>
</dbReference>
<dbReference type="InterPro" id="IPR000160">
    <property type="entry name" value="GGDEF_dom"/>
</dbReference>
<sequence length="454" mass="48748">MTPAGAAETGVAEQKREHREQPCARCPTRHMTDPLTGLADRRQFRDCLAEQLTAGGPDGPGVMLIDLDRFKAVNDALGHPAGDALLQSAARRLRGALRPDDTVARLGGDEFAVLFARPVDRGSMSAIAARLVELLARPYLLRGQVALVGASIGGAIAPEDGTDPDRLMSCADLALYQSKGRGRGCFSFFAPEMQSRADERRRLEIALRAALPRGELALHYQPQVNLHSQALAGFEALLRWNRPGNGLIPPTAFIPLAEETGLIGSIGDWVVREATVEAARWPAPLCVAVNVAPQQFQDGRLVGTVRAALAAAGLPGSRLELEVTESALLEDAGWCTRDQLQALKEMGVRISLDDFGTGYSSLSQLRNFPFDRVKIDRSFADDAAVVRAVALLGASLGMRTTAEGVETPEQLERMRAEGCTEAQGFLLGLPMPPEEAAALIRRSDDLLHKPGEVG</sequence>
<dbReference type="InterPro" id="IPR043128">
    <property type="entry name" value="Rev_trsase/Diguanyl_cyclase"/>
</dbReference>
<dbReference type="Proteomes" id="UP000295023">
    <property type="component" value="Unassembled WGS sequence"/>
</dbReference>
<dbReference type="SUPFAM" id="SSF141868">
    <property type="entry name" value="EAL domain-like"/>
    <property type="match status" value="1"/>
</dbReference>
<feature type="region of interest" description="Disordered" evidence="1">
    <location>
        <begin position="1"/>
        <end position="31"/>
    </location>
</feature>
<dbReference type="InterPro" id="IPR052155">
    <property type="entry name" value="Biofilm_reg_signaling"/>
</dbReference>
<dbReference type="NCBIfam" id="TIGR00254">
    <property type="entry name" value="GGDEF"/>
    <property type="match status" value="1"/>
</dbReference>
<evidence type="ECO:0000256" key="1">
    <source>
        <dbReference type="SAM" id="MobiDB-lite"/>
    </source>
</evidence>
<gene>
    <name evidence="4" type="ORF">EXY23_17645</name>
</gene>
<dbReference type="CDD" id="cd01949">
    <property type="entry name" value="GGDEF"/>
    <property type="match status" value="1"/>
</dbReference>
<comment type="caution">
    <text evidence="4">The sequence shown here is derived from an EMBL/GenBank/DDBJ whole genome shotgun (WGS) entry which is preliminary data.</text>
</comment>
<organism evidence="4 5">
    <name type="scientific">Roseicella aquatilis</name>
    <dbReference type="NCBI Taxonomy" id="2527868"/>
    <lineage>
        <taxon>Bacteria</taxon>
        <taxon>Pseudomonadati</taxon>
        <taxon>Pseudomonadota</taxon>
        <taxon>Alphaproteobacteria</taxon>
        <taxon>Acetobacterales</taxon>
        <taxon>Roseomonadaceae</taxon>
        <taxon>Roseicella</taxon>
    </lineage>
</organism>
<dbReference type="PANTHER" id="PTHR44757">
    <property type="entry name" value="DIGUANYLATE CYCLASE DGCP"/>
    <property type="match status" value="1"/>
</dbReference>
<dbReference type="SUPFAM" id="SSF55073">
    <property type="entry name" value="Nucleotide cyclase"/>
    <property type="match status" value="1"/>
</dbReference>
<dbReference type="InterPro" id="IPR029787">
    <property type="entry name" value="Nucleotide_cyclase"/>
</dbReference>
<evidence type="ECO:0000259" key="3">
    <source>
        <dbReference type="PROSITE" id="PS50887"/>
    </source>
</evidence>
<feature type="compositionally biased region" description="Basic and acidic residues" evidence="1">
    <location>
        <begin position="13"/>
        <end position="22"/>
    </location>
</feature>
<proteinExistence type="predicted"/>
<dbReference type="EMBL" id="SKBM01000018">
    <property type="protein sequence ID" value="TCZ57790.1"/>
    <property type="molecule type" value="Genomic_DNA"/>
</dbReference>
<dbReference type="AlphaFoldDB" id="A0A4R4DB45"/>
<dbReference type="SMART" id="SM00052">
    <property type="entry name" value="EAL"/>
    <property type="match status" value="1"/>
</dbReference>
<dbReference type="PROSITE" id="PS50883">
    <property type="entry name" value="EAL"/>
    <property type="match status" value="1"/>
</dbReference>
<dbReference type="Pfam" id="PF00990">
    <property type="entry name" value="GGDEF"/>
    <property type="match status" value="1"/>
</dbReference>
<dbReference type="PROSITE" id="PS50887">
    <property type="entry name" value="GGDEF"/>
    <property type="match status" value="1"/>
</dbReference>
<evidence type="ECO:0000313" key="4">
    <source>
        <dbReference type="EMBL" id="TCZ57790.1"/>
    </source>
</evidence>
<keyword evidence="5" id="KW-1185">Reference proteome</keyword>
<dbReference type="InterPro" id="IPR001633">
    <property type="entry name" value="EAL_dom"/>
</dbReference>
<dbReference type="Pfam" id="PF00563">
    <property type="entry name" value="EAL"/>
    <property type="match status" value="1"/>
</dbReference>
<dbReference type="Gene3D" id="3.20.20.450">
    <property type="entry name" value="EAL domain"/>
    <property type="match status" value="1"/>
</dbReference>
<dbReference type="SMART" id="SM00267">
    <property type="entry name" value="GGDEF"/>
    <property type="match status" value="1"/>
</dbReference>
<dbReference type="Gene3D" id="3.30.70.270">
    <property type="match status" value="1"/>
</dbReference>
<evidence type="ECO:0000313" key="5">
    <source>
        <dbReference type="Proteomes" id="UP000295023"/>
    </source>
</evidence>
<dbReference type="OrthoDB" id="9793210at2"/>
<name>A0A4R4DB45_9PROT</name>
<reference evidence="4 5" key="1">
    <citation type="submission" date="2019-03" db="EMBL/GenBank/DDBJ databases">
        <title>Paracraurococcus aquatilis NE82 genome sequence.</title>
        <authorList>
            <person name="Zhao Y."/>
            <person name="Du Z."/>
        </authorList>
    </citation>
    <scope>NUCLEOTIDE SEQUENCE [LARGE SCALE GENOMIC DNA]</scope>
    <source>
        <strain evidence="4 5">NE82</strain>
    </source>
</reference>
<protein>
    <submittedName>
        <fullName evidence="4">EAL domain-containing protein</fullName>
    </submittedName>
</protein>
<dbReference type="PANTHER" id="PTHR44757:SF2">
    <property type="entry name" value="BIOFILM ARCHITECTURE MAINTENANCE PROTEIN MBAA"/>
    <property type="match status" value="1"/>
</dbReference>